<evidence type="ECO:0000259" key="1">
    <source>
        <dbReference type="PROSITE" id="PS50925"/>
    </source>
</evidence>
<dbReference type="RefSeq" id="WP_110448918.1">
    <property type="nucleotide sequence ID" value="NZ_CP029479.1"/>
</dbReference>
<keyword evidence="3" id="KW-1185">Reference proteome</keyword>
<sequence length="142" mass="15940">MLVRCLYASRPVQPMNGALLDGILEQCRRNNPRQGITGLLCVADDLFVQLLEGGRDEVCEIFNAIVRDDRHKQVRLLSYEEITERRFGNWTMGHVAIPRVNPSLLLKYFKRVELDPFDGSGQATLSLLGELVATAAIVTRGE</sequence>
<dbReference type="Gene3D" id="3.30.70.100">
    <property type="match status" value="1"/>
</dbReference>
<evidence type="ECO:0000313" key="2">
    <source>
        <dbReference type="EMBL" id="AWM76349.1"/>
    </source>
</evidence>
<dbReference type="PROSITE" id="PS50925">
    <property type="entry name" value="BLUF"/>
    <property type="match status" value="1"/>
</dbReference>
<dbReference type="KEGG" id="phb:HYN04_00380"/>
<dbReference type="SUPFAM" id="SSF54975">
    <property type="entry name" value="Acylphosphatase/BLUF domain-like"/>
    <property type="match status" value="1"/>
</dbReference>
<proteinExistence type="predicted"/>
<dbReference type="AlphaFoldDB" id="A0A2Z3HUI3"/>
<name>A0A2Z3HUI3_9CAUL</name>
<dbReference type="GO" id="GO:0071949">
    <property type="term" value="F:FAD binding"/>
    <property type="evidence" value="ECO:0007669"/>
    <property type="project" value="InterPro"/>
</dbReference>
<dbReference type="OrthoDB" id="196105at2"/>
<dbReference type="EMBL" id="CP029479">
    <property type="protein sequence ID" value="AWM76349.1"/>
    <property type="molecule type" value="Genomic_DNA"/>
</dbReference>
<dbReference type="Proteomes" id="UP000247763">
    <property type="component" value="Chromosome"/>
</dbReference>
<feature type="domain" description="BLUF" evidence="1">
    <location>
        <begin position="2"/>
        <end position="93"/>
    </location>
</feature>
<gene>
    <name evidence="2" type="ORF">HYN04_00380</name>
</gene>
<accession>A0A2Z3HUI3</accession>
<evidence type="ECO:0000313" key="3">
    <source>
        <dbReference type="Proteomes" id="UP000247763"/>
    </source>
</evidence>
<dbReference type="InterPro" id="IPR007024">
    <property type="entry name" value="BLUF_domain"/>
</dbReference>
<dbReference type="SMART" id="SM01034">
    <property type="entry name" value="BLUF"/>
    <property type="match status" value="1"/>
</dbReference>
<dbReference type="GO" id="GO:0009882">
    <property type="term" value="F:blue light photoreceptor activity"/>
    <property type="evidence" value="ECO:0007669"/>
    <property type="project" value="InterPro"/>
</dbReference>
<dbReference type="Pfam" id="PF04940">
    <property type="entry name" value="BLUF"/>
    <property type="match status" value="1"/>
</dbReference>
<reference evidence="3" key="1">
    <citation type="submission" date="2018-05" db="EMBL/GenBank/DDBJ databases">
        <title>Genome sequencing of Phenylobacterium sp. HYN0004.</title>
        <authorList>
            <person name="Yi H."/>
            <person name="Baek C."/>
        </authorList>
    </citation>
    <scope>NUCLEOTIDE SEQUENCE [LARGE SCALE GENOMIC DNA]</scope>
    <source>
        <strain evidence="3">HYN0004</strain>
    </source>
</reference>
<protein>
    <submittedName>
        <fullName evidence="2">Blue light sensor protein</fullName>
    </submittedName>
</protein>
<organism evidence="2 3">
    <name type="scientific">Phenylobacterium parvum</name>
    <dbReference type="NCBI Taxonomy" id="2201350"/>
    <lineage>
        <taxon>Bacteria</taxon>
        <taxon>Pseudomonadati</taxon>
        <taxon>Pseudomonadota</taxon>
        <taxon>Alphaproteobacteria</taxon>
        <taxon>Caulobacterales</taxon>
        <taxon>Caulobacteraceae</taxon>
        <taxon>Phenylobacterium</taxon>
    </lineage>
</organism>
<dbReference type="InterPro" id="IPR036046">
    <property type="entry name" value="Acylphosphatase-like_dom_sf"/>
</dbReference>